<dbReference type="InterPro" id="IPR028896">
    <property type="entry name" value="GcvT/YgfZ/DmdA"/>
</dbReference>
<keyword evidence="4 7" id="KW-0808">Transferase</keyword>
<accession>A0ABN1YAP7</accession>
<evidence type="ECO:0000259" key="8">
    <source>
        <dbReference type="Pfam" id="PF01571"/>
    </source>
</evidence>
<name>A0ABN1YAP7_9PSEU</name>
<evidence type="ECO:0000256" key="7">
    <source>
        <dbReference type="HAMAP-Rule" id="MF_00259"/>
    </source>
</evidence>
<keyword evidence="11" id="KW-1185">Reference proteome</keyword>
<keyword evidence="3 7" id="KW-0032">Aminotransferase</keyword>
<evidence type="ECO:0000313" key="11">
    <source>
        <dbReference type="Proteomes" id="UP001501414"/>
    </source>
</evidence>
<comment type="catalytic activity">
    <reaction evidence="6 7">
        <text>N(6)-[(R)-S(8)-aminomethyldihydrolipoyl]-L-lysyl-[protein] + (6S)-5,6,7,8-tetrahydrofolate = N(6)-[(R)-dihydrolipoyl]-L-lysyl-[protein] + (6R)-5,10-methylene-5,6,7,8-tetrahydrofolate + NH4(+)</text>
        <dbReference type="Rhea" id="RHEA:16945"/>
        <dbReference type="Rhea" id="RHEA-COMP:10475"/>
        <dbReference type="Rhea" id="RHEA-COMP:10492"/>
        <dbReference type="ChEBI" id="CHEBI:15636"/>
        <dbReference type="ChEBI" id="CHEBI:28938"/>
        <dbReference type="ChEBI" id="CHEBI:57453"/>
        <dbReference type="ChEBI" id="CHEBI:83100"/>
        <dbReference type="ChEBI" id="CHEBI:83143"/>
        <dbReference type="EC" id="2.1.2.10"/>
    </reaction>
</comment>
<dbReference type="EMBL" id="BAAAJK010000052">
    <property type="protein sequence ID" value="GAA1401091.1"/>
    <property type="molecule type" value="Genomic_DNA"/>
</dbReference>
<dbReference type="PIRSF" id="PIRSF006487">
    <property type="entry name" value="GcvT"/>
    <property type="match status" value="1"/>
</dbReference>
<dbReference type="RefSeq" id="WP_344028794.1">
    <property type="nucleotide sequence ID" value="NZ_BAAAJK010000052.1"/>
</dbReference>
<dbReference type="PANTHER" id="PTHR43757">
    <property type="entry name" value="AMINOMETHYLTRANSFERASE"/>
    <property type="match status" value="1"/>
</dbReference>
<comment type="subunit">
    <text evidence="7">The glycine cleavage system is composed of four proteins: P, T, L and H.</text>
</comment>
<dbReference type="SUPFAM" id="SSF101790">
    <property type="entry name" value="Aminomethyltransferase beta-barrel domain"/>
    <property type="match status" value="1"/>
</dbReference>
<gene>
    <name evidence="10" type="primary">gcvT_2</name>
    <name evidence="7" type="synonym">gcvT</name>
    <name evidence="10" type="ORF">GCM10009613_58900</name>
</gene>
<dbReference type="InterPro" id="IPR006222">
    <property type="entry name" value="GCVT_N"/>
</dbReference>
<dbReference type="InterPro" id="IPR013977">
    <property type="entry name" value="GcvT_C"/>
</dbReference>
<feature type="domain" description="Aminomethyltransferase C-terminal" evidence="9">
    <location>
        <begin position="286"/>
        <end position="366"/>
    </location>
</feature>
<dbReference type="Proteomes" id="UP001501414">
    <property type="component" value="Unassembled WGS sequence"/>
</dbReference>
<dbReference type="NCBIfam" id="TIGR00528">
    <property type="entry name" value="gcvT"/>
    <property type="match status" value="1"/>
</dbReference>
<proteinExistence type="inferred from homology"/>
<evidence type="ECO:0000256" key="5">
    <source>
        <dbReference type="ARBA" id="ARBA00031395"/>
    </source>
</evidence>
<evidence type="ECO:0000256" key="2">
    <source>
        <dbReference type="ARBA" id="ARBA00012616"/>
    </source>
</evidence>
<evidence type="ECO:0000313" key="10">
    <source>
        <dbReference type="EMBL" id="GAA1401091.1"/>
    </source>
</evidence>
<evidence type="ECO:0000256" key="1">
    <source>
        <dbReference type="ARBA" id="ARBA00008609"/>
    </source>
</evidence>
<evidence type="ECO:0000256" key="3">
    <source>
        <dbReference type="ARBA" id="ARBA00022576"/>
    </source>
</evidence>
<dbReference type="Pfam" id="PF01571">
    <property type="entry name" value="GCV_T"/>
    <property type="match status" value="1"/>
</dbReference>
<organism evidence="10 11">
    <name type="scientific">Pseudonocardia kongjuensis</name>
    <dbReference type="NCBI Taxonomy" id="102227"/>
    <lineage>
        <taxon>Bacteria</taxon>
        <taxon>Bacillati</taxon>
        <taxon>Actinomycetota</taxon>
        <taxon>Actinomycetes</taxon>
        <taxon>Pseudonocardiales</taxon>
        <taxon>Pseudonocardiaceae</taxon>
        <taxon>Pseudonocardia</taxon>
    </lineage>
</organism>
<dbReference type="PANTHER" id="PTHR43757:SF2">
    <property type="entry name" value="AMINOMETHYLTRANSFERASE, MITOCHONDRIAL"/>
    <property type="match status" value="1"/>
</dbReference>
<dbReference type="Gene3D" id="3.30.1360.120">
    <property type="entry name" value="Probable tRNA modification gtpase trme, domain 1"/>
    <property type="match status" value="1"/>
</dbReference>
<protein>
    <recommendedName>
        <fullName evidence="2 7">Aminomethyltransferase</fullName>
        <ecNumber evidence="2 7">2.1.2.10</ecNumber>
    </recommendedName>
    <alternativeName>
        <fullName evidence="5 7">Glycine cleavage system T protein</fullName>
    </alternativeName>
</protein>
<dbReference type="InterPro" id="IPR029043">
    <property type="entry name" value="GcvT/YgfZ_C"/>
</dbReference>
<dbReference type="Pfam" id="PF08669">
    <property type="entry name" value="GCV_T_C"/>
    <property type="match status" value="1"/>
</dbReference>
<dbReference type="InterPro" id="IPR027266">
    <property type="entry name" value="TrmE/GcvT-like"/>
</dbReference>
<feature type="domain" description="GCVT N-terminal" evidence="8">
    <location>
        <begin position="10"/>
        <end position="267"/>
    </location>
</feature>
<evidence type="ECO:0000259" key="9">
    <source>
        <dbReference type="Pfam" id="PF08669"/>
    </source>
</evidence>
<dbReference type="InterPro" id="IPR006223">
    <property type="entry name" value="GcvT"/>
</dbReference>
<reference evidence="10 11" key="1">
    <citation type="journal article" date="2019" name="Int. J. Syst. Evol. Microbiol.">
        <title>The Global Catalogue of Microorganisms (GCM) 10K type strain sequencing project: providing services to taxonomists for standard genome sequencing and annotation.</title>
        <authorList>
            <consortium name="The Broad Institute Genomics Platform"/>
            <consortium name="The Broad Institute Genome Sequencing Center for Infectious Disease"/>
            <person name="Wu L."/>
            <person name="Ma J."/>
        </authorList>
    </citation>
    <scope>NUCLEOTIDE SEQUENCE [LARGE SCALE GENOMIC DNA]</scope>
    <source>
        <strain evidence="10 11">JCM 11896</strain>
    </source>
</reference>
<dbReference type="SUPFAM" id="SSF103025">
    <property type="entry name" value="Folate-binding domain"/>
    <property type="match status" value="1"/>
</dbReference>
<dbReference type="EC" id="2.1.2.10" evidence="2 7"/>
<evidence type="ECO:0000256" key="4">
    <source>
        <dbReference type="ARBA" id="ARBA00022679"/>
    </source>
</evidence>
<comment type="function">
    <text evidence="7">The glycine cleavage system catalyzes the degradation of glycine.</text>
</comment>
<sequence length="371" mass="38304">MTDDLLPSPLHDRHVALDATLGEFGGWSMPISYPGGTVAEHTSVRETAGLFDVSHLGTVPIAGPGAAAHVNTCLSNDLGRIGPGRAQYTLACNETGGVIDDMIIYLAADDDLLLVPNAANSTRIVTMLQDGAPDGVTVTDRHRELAVLALQGPRSAEALAAALGEAGSAVADLDYMSFTDIEGGAVRVCRTGYTGEHGYELVLDAAAAPALWDALLDAVRAVGGGPCGLAARDTLRTEMGYPLHGHELSEEISPVQAGSAWAVGWDKPSFWGRDALVAERAAGPARRLRALRATGRGVPRAGMTVLDAEGGNPVGTVTSGTFSPTLKAGIALALIDTDPTVAPGDALVVDVRGRALPVEVVKPPLVPSHVR</sequence>
<dbReference type="NCBIfam" id="NF001567">
    <property type="entry name" value="PRK00389.1"/>
    <property type="match status" value="1"/>
</dbReference>
<comment type="similarity">
    <text evidence="1 7">Belongs to the GcvT family.</text>
</comment>
<dbReference type="HAMAP" id="MF_00259">
    <property type="entry name" value="GcvT"/>
    <property type="match status" value="1"/>
</dbReference>
<evidence type="ECO:0000256" key="6">
    <source>
        <dbReference type="ARBA" id="ARBA00047665"/>
    </source>
</evidence>
<dbReference type="InterPro" id="IPR022903">
    <property type="entry name" value="GcvT_bac"/>
</dbReference>
<comment type="caution">
    <text evidence="10">The sequence shown here is derived from an EMBL/GenBank/DDBJ whole genome shotgun (WGS) entry which is preliminary data.</text>
</comment>